<keyword evidence="5" id="KW-1185">Reference proteome</keyword>
<feature type="signal peptide" evidence="3">
    <location>
        <begin position="1"/>
        <end position="17"/>
    </location>
</feature>
<dbReference type="AlphaFoldDB" id="A0AAW1IWC3"/>
<keyword evidence="2" id="KW-1133">Transmembrane helix</keyword>
<dbReference type="EMBL" id="JASPKY010000518">
    <property type="protein sequence ID" value="KAK9694213.1"/>
    <property type="molecule type" value="Genomic_DNA"/>
</dbReference>
<comment type="caution">
    <text evidence="4">The sequence shown here is derived from an EMBL/GenBank/DDBJ whole genome shotgun (WGS) entry which is preliminary data.</text>
</comment>
<feature type="region of interest" description="Disordered" evidence="1">
    <location>
        <begin position="383"/>
        <end position="402"/>
    </location>
</feature>
<sequence>MWINLLLFVILIVSGKGVEEIKLVDDREFLLECNYDGNCSQDTIFKTTEEYQLLVTVKTVDLDGGSGDFLLIKSGTEIDDGLSGRIFTHHINHERTYISLTNDLLVQFYIHPGIERTRTFAGFALTVQRLDQQEEPTTVASSDPDASILNNITVNMQILKPIDEALDLFKSTVVRMADEFINGTNMTLAAPISPENVTIILVVTCPLHWPRREDCVQIVFALPVALAEDSEDYETNQLSSDNLNEMWKAASSFFNSESTTYILLYEYHKRNFVIPWLAAIVSVTVLFAILYMLIGDLCSKKIREKMLVKKEEEFIEKPNIDLNNADLVVLGPHPYQTVPPLFDSDVTYFNPDDTTLIREAHAPPRESMDEGIINSSNVNFFETENTAPRRETTSRKNYDMLP</sequence>
<evidence type="ECO:0000313" key="4">
    <source>
        <dbReference type="EMBL" id="KAK9694213.1"/>
    </source>
</evidence>
<evidence type="ECO:0000256" key="2">
    <source>
        <dbReference type="SAM" id="Phobius"/>
    </source>
</evidence>
<proteinExistence type="predicted"/>
<keyword evidence="2" id="KW-0472">Membrane</keyword>
<evidence type="ECO:0008006" key="6">
    <source>
        <dbReference type="Google" id="ProtNLM"/>
    </source>
</evidence>
<reference evidence="4 5" key="1">
    <citation type="journal article" date="2024" name="BMC Genomics">
        <title>De novo assembly and annotation of Popillia japonica's genome with initial clues to its potential as an invasive pest.</title>
        <authorList>
            <person name="Cucini C."/>
            <person name="Boschi S."/>
            <person name="Funari R."/>
            <person name="Cardaioli E."/>
            <person name="Iannotti N."/>
            <person name="Marturano G."/>
            <person name="Paoli F."/>
            <person name="Bruttini M."/>
            <person name="Carapelli A."/>
            <person name="Frati F."/>
            <person name="Nardi F."/>
        </authorList>
    </citation>
    <scope>NUCLEOTIDE SEQUENCE [LARGE SCALE GENOMIC DNA]</scope>
    <source>
        <strain evidence="4">DMR45628</strain>
    </source>
</reference>
<keyword evidence="3" id="KW-0732">Signal</keyword>
<protein>
    <recommendedName>
        <fullName evidence="6">CUB domain-containing protein</fullName>
    </recommendedName>
</protein>
<gene>
    <name evidence="4" type="ORF">QE152_g33675</name>
</gene>
<evidence type="ECO:0000313" key="5">
    <source>
        <dbReference type="Proteomes" id="UP001458880"/>
    </source>
</evidence>
<evidence type="ECO:0000256" key="3">
    <source>
        <dbReference type="SAM" id="SignalP"/>
    </source>
</evidence>
<feature type="chain" id="PRO_5043732656" description="CUB domain-containing protein" evidence="3">
    <location>
        <begin position="18"/>
        <end position="402"/>
    </location>
</feature>
<feature type="transmembrane region" description="Helical" evidence="2">
    <location>
        <begin position="273"/>
        <end position="294"/>
    </location>
</feature>
<name>A0AAW1IWC3_POPJA</name>
<keyword evidence="2" id="KW-0812">Transmembrane</keyword>
<organism evidence="4 5">
    <name type="scientific">Popillia japonica</name>
    <name type="common">Japanese beetle</name>
    <dbReference type="NCBI Taxonomy" id="7064"/>
    <lineage>
        <taxon>Eukaryota</taxon>
        <taxon>Metazoa</taxon>
        <taxon>Ecdysozoa</taxon>
        <taxon>Arthropoda</taxon>
        <taxon>Hexapoda</taxon>
        <taxon>Insecta</taxon>
        <taxon>Pterygota</taxon>
        <taxon>Neoptera</taxon>
        <taxon>Endopterygota</taxon>
        <taxon>Coleoptera</taxon>
        <taxon>Polyphaga</taxon>
        <taxon>Scarabaeiformia</taxon>
        <taxon>Scarabaeidae</taxon>
        <taxon>Rutelinae</taxon>
        <taxon>Popillia</taxon>
    </lineage>
</organism>
<evidence type="ECO:0000256" key="1">
    <source>
        <dbReference type="SAM" id="MobiDB-lite"/>
    </source>
</evidence>
<feature type="compositionally biased region" description="Basic and acidic residues" evidence="1">
    <location>
        <begin position="387"/>
        <end position="402"/>
    </location>
</feature>
<dbReference type="Proteomes" id="UP001458880">
    <property type="component" value="Unassembled WGS sequence"/>
</dbReference>
<accession>A0AAW1IWC3</accession>